<reference evidence="3" key="1">
    <citation type="journal article" date="2022" name="Proc. Natl. Acad. Sci. U.S.A.">
        <title>Life cycle and functional genomics of the unicellular red alga Galdieria for elucidating algal and plant evolution and industrial use.</title>
        <authorList>
            <person name="Hirooka S."/>
            <person name="Itabashi T."/>
            <person name="Ichinose T.M."/>
            <person name="Onuma R."/>
            <person name="Fujiwara T."/>
            <person name="Yamashita S."/>
            <person name="Jong L.W."/>
            <person name="Tomita R."/>
            <person name="Iwane A.H."/>
            <person name="Miyagishima S.Y."/>
        </authorList>
    </citation>
    <scope>NUCLEOTIDE SEQUENCE</scope>
    <source>
        <strain evidence="3">NBRC 102759</strain>
    </source>
</reference>
<dbReference type="GO" id="GO:0005737">
    <property type="term" value="C:cytoplasm"/>
    <property type="evidence" value="ECO:0007669"/>
    <property type="project" value="UniProtKB-ARBA"/>
</dbReference>
<dbReference type="InterPro" id="IPR050437">
    <property type="entry name" value="Ribos_protein_bS1-like"/>
</dbReference>
<protein>
    <recommendedName>
        <fullName evidence="2">S1 motif domain-containing protein</fullName>
    </recommendedName>
</protein>
<keyword evidence="4" id="KW-1185">Reference proteome</keyword>
<dbReference type="GO" id="GO:0003735">
    <property type="term" value="F:structural constituent of ribosome"/>
    <property type="evidence" value="ECO:0007669"/>
    <property type="project" value="TreeGrafter"/>
</dbReference>
<dbReference type="Proteomes" id="UP001061958">
    <property type="component" value="Unassembled WGS sequence"/>
</dbReference>
<dbReference type="PROSITE" id="PS50126">
    <property type="entry name" value="S1"/>
    <property type="match status" value="2"/>
</dbReference>
<feature type="domain" description="S1 motif" evidence="2">
    <location>
        <begin position="105"/>
        <end position="174"/>
    </location>
</feature>
<dbReference type="GO" id="GO:0006412">
    <property type="term" value="P:translation"/>
    <property type="evidence" value="ECO:0007669"/>
    <property type="project" value="TreeGrafter"/>
</dbReference>
<dbReference type="AlphaFoldDB" id="A0A9C7UMA0"/>
<name>A0A9C7UMA0_9RHOD</name>
<dbReference type="InterPro" id="IPR003029">
    <property type="entry name" value="S1_domain"/>
</dbReference>
<evidence type="ECO:0000313" key="3">
    <source>
        <dbReference type="EMBL" id="GJQ08392.1"/>
    </source>
</evidence>
<sequence length="299" mass="33613">MAFTCFSTCHALSSTCNFSTCYRNRKIVSLLCNPRLRLNRERIRSNQRGIPSCDSLRFLFTLSILAQEGSIGSSSVRVSTDSQENDVMSTTGKEGKLSLEQLRLNKEYDATISKVTEYGAFVDIGAVKYGLLHVSQMSDSFVRNPSELVKEGDHVKVRVLRVDLERELFSVTMRSSIEKKPRIGVTRNRRSKEGVKEDKKRLEGPTLSKALIQFAETVDPTKFLKANVLNITDFGVFVDVGGPKDGLIFRPDLTQEVQAGEEIMVRIKKIDVARNFITCTMKPVEEYEKSLPLVRGSTE</sequence>
<dbReference type="Pfam" id="PF00575">
    <property type="entry name" value="S1"/>
    <property type="match status" value="2"/>
</dbReference>
<feature type="domain" description="S1 motif" evidence="2">
    <location>
        <begin position="221"/>
        <end position="282"/>
    </location>
</feature>
<dbReference type="Gene3D" id="2.40.50.140">
    <property type="entry name" value="Nucleic acid-binding proteins"/>
    <property type="match status" value="2"/>
</dbReference>
<dbReference type="InterPro" id="IPR012340">
    <property type="entry name" value="NA-bd_OB-fold"/>
</dbReference>
<dbReference type="PANTHER" id="PTHR10724">
    <property type="entry name" value="30S RIBOSOMAL PROTEIN S1"/>
    <property type="match status" value="1"/>
</dbReference>
<evidence type="ECO:0000313" key="4">
    <source>
        <dbReference type="Proteomes" id="UP001061958"/>
    </source>
</evidence>
<accession>A0A9C7UMA0</accession>
<evidence type="ECO:0000259" key="2">
    <source>
        <dbReference type="PROSITE" id="PS50126"/>
    </source>
</evidence>
<dbReference type="EMBL" id="BQMJ01000002">
    <property type="protein sequence ID" value="GJQ08392.1"/>
    <property type="molecule type" value="Genomic_DNA"/>
</dbReference>
<dbReference type="OrthoDB" id="412781at2759"/>
<reference evidence="3" key="2">
    <citation type="submission" date="2022-01" db="EMBL/GenBank/DDBJ databases">
        <authorList>
            <person name="Hirooka S."/>
            <person name="Miyagishima S.Y."/>
        </authorList>
    </citation>
    <scope>NUCLEOTIDE SEQUENCE</scope>
    <source>
        <strain evidence="3">NBRC 102759</strain>
    </source>
</reference>
<gene>
    <name evidence="3" type="ORF">GpartN1_g183.t1</name>
</gene>
<proteinExistence type="predicted"/>
<dbReference type="FunFam" id="2.40.50.140:FF:000051">
    <property type="entry name" value="RNA-binding transcriptional accessory protein"/>
    <property type="match status" value="1"/>
</dbReference>
<comment type="function">
    <text evidence="1">Associates with the EF-Tu.GDP complex and induces the exchange of GDP to GTP. It remains bound to the aminoacyl-tRNA.EF-Tu.GTP complex up to the GTP hydrolysis stage on the ribosome.</text>
</comment>
<evidence type="ECO:0000256" key="1">
    <source>
        <dbReference type="ARBA" id="ARBA00025453"/>
    </source>
</evidence>
<comment type="caution">
    <text evidence="3">The sequence shown here is derived from an EMBL/GenBank/DDBJ whole genome shotgun (WGS) entry which is preliminary data.</text>
</comment>
<dbReference type="GO" id="GO:0003729">
    <property type="term" value="F:mRNA binding"/>
    <property type="evidence" value="ECO:0007669"/>
    <property type="project" value="TreeGrafter"/>
</dbReference>
<dbReference type="SUPFAM" id="SSF50249">
    <property type="entry name" value="Nucleic acid-binding proteins"/>
    <property type="match status" value="2"/>
</dbReference>
<organism evidence="3 4">
    <name type="scientific">Galdieria partita</name>
    <dbReference type="NCBI Taxonomy" id="83374"/>
    <lineage>
        <taxon>Eukaryota</taxon>
        <taxon>Rhodophyta</taxon>
        <taxon>Bangiophyceae</taxon>
        <taxon>Galdieriales</taxon>
        <taxon>Galdieriaceae</taxon>
        <taxon>Galdieria</taxon>
    </lineage>
</organism>
<dbReference type="SMART" id="SM00316">
    <property type="entry name" value="S1"/>
    <property type="match status" value="2"/>
</dbReference>